<dbReference type="RefSeq" id="XP_060347191.1">
    <property type="nucleotide sequence ID" value="XM_060495009.1"/>
</dbReference>
<name>A0ABQ9SEX7_9PEZI</name>
<feature type="transmembrane region" description="Helical" evidence="1">
    <location>
        <begin position="12"/>
        <end position="34"/>
    </location>
</feature>
<accession>A0ABQ9SEX7</accession>
<evidence type="ECO:0000313" key="3">
    <source>
        <dbReference type="Proteomes" id="UP001241169"/>
    </source>
</evidence>
<keyword evidence="3" id="KW-1185">Reference proteome</keyword>
<gene>
    <name evidence="2" type="ORF">CPAR01_10749</name>
</gene>
<comment type="caution">
    <text evidence="2">The sequence shown here is derived from an EMBL/GenBank/DDBJ whole genome shotgun (WGS) entry which is preliminary data.</text>
</comment>
<dbReference type="EMBL" id="MOPA01000008">
    <property type="protein sequence ID" value="KAK1534041.1"/>
    <property type="molecule type" value="Genomic_DNA"/>
</dbReference>
<keyword evidence="1" id="KW-0812">Transmembrane</keyword>
<evidence type="ECO:0000256" key="1">
    <source>
        <dbReference type="SAM" id="Phobius"/>
    </source>
</evidence>
<organism evidence="2 3">
    <name type="scientific">Colletotrichum paranaense</name>
    <dbReference type="NCBI Taxonomy" id="1914294"/>
    <lineage>
        <taxon>Eukaryota</taxon>
        <taxon>Fungi</taxon>
        <taxon>Dikarya</taxon>
        <taxon>Ascomycota</taxon>
        <taxon>Pezizomycotina</taxon>
        <taxon>Sordariomycetes</taxon>
        <taxon>Hypocreomycetidae</taxon>
        <taxon>Glomerellales</taxon>
        <taxon>Glomerellaceae</taxon>
        <taxon>Colletotrichum</taxon>
        <taxon>Colletotrichum acutatum species complex</taxon>
    </lineage>
</organism>
<evidence type="ECO:0000313" key="2">
    <source>
        <dbReference type="EMBL" id="KAK1534041.1"/>
    </source>
</evidence>
<dbReference type="Proteomes" id="UP001241169">
    <property type="component" value="Unassembled WGS sequence"/>
</dbReference>
<dbReference type="GeneID" id="85378908"/>
<protein>
    <recommendedName>
        <fullName evidence="4">Secreted protein</fullName>
    </recommendedName>
</protein>
<sequence>MSRVLSLVSGAYMPAVVSWRGVLSTHFLWCYWLASSRTKMRQPPLRSTYYGATEPHITTIPGFPRRSRGRECRRSVALAIE</sequence>
<keyword evidence="1" id="KW-1133">Transmembrane helix</keyword>
<reference evidence="2 3" key="1">
    <citation type="submission" date="2016-10" db="EMBL/GenBank/DDBJ databases">
        <title>The genome sequence of Colletotrichum fioriniae PJ7.</title>
        <authorList>
            <person name="Baroncelli R."/>
        </authorList>
    </citation>
    <scope>NUCLEOTIDE SEQUENCE [LARGE SCALE GENOMIC DNA]</scope>
    <source>
        <strain evidence="2 3">IMI 384185</strain>
    </source>
</reference>
<evidence type="ECO:0008006" key="4">
    <source>
        <dbReference type="Google" id="ProtNLM"/>
    </source>
</evidence>
<keyword evidence="1" id="KW-0472">Membrane</keyword>
<proteinExistence type="predicted"/>